<reference evidence="3 4" key="1">
    <citation type="submission" date="2014-06" db="EMBL/GenBank/DDBJ databases">
        <authorList>
            <person name="Swart Estienne"/>
        </authorList>
    </citation>
    <scope>NUCLEOTIDE SEQUENCE [LARGE SCALE GENOMIC DNA]</scope>
    <source>
        <strain evidence="3 4">130c</strain>
    </source>
</reference>
<dbReference type="PANTHER" id="PTHR13275:SF4">
    <property type="entry name" value="VACUOLAR PROTEIN SORTING-ASSOCIATED PROTEIN 72 HOMOLOG"/>
    <property type="match status" value="1"/>
</dbReference>
<accession>A0A078ARV1</accession>
<dbReference type="Pfam" id="PF08265">
    <property type="entry name" value="YL1_C"/>
    <property type="match status" value="1"/>
</dbReference>
<sequence length="200" mass="23284">MSTYTFPSADHYPKNFNTKISKKDGLKYQEITCPITGKPAKYKDPLTQQPYANKDAFKIIREKYFSKEEEKLFVRLQVLNDLLAQKRDKLRRYHQGNRNLDLQDPMRQTILKNLAASQNVKKPYNALGINDDGQNQHIMQSENLGQEKNKQDDGEDRQLEEENINQGDSQIQNEIIVDSHLEQANNILQEDDSNVKMEVE</sequence>
<proteinExistence type="predicted"/>
<feature type="domain" description="Vps72/YL1 C-terminal" evidence="2">
    <location>
        <begin position="31"/>
        <end position="60"/>
    </location>
</feature>
<evidence type="ECO:0000313" key="3">
    <source>
        <dbReference type="EMBL" id="CDW83608.1"/>
    </source>
</evidence>
<evidence type="ECO:0000259" key="2">
    <source>
        <dbReference type="SMART" id="SM00993"/>
    </source>
</evidence>
<dbReference type="EMBL" id="CCKQ01011997">
    <property type="protein sequence ID" value="CDW83608.1"/>
    <property type="molecule type" value="Genomic_DNA"/>
</dbReference>
<evidence type="ECO:0000256" key="1">
    <source>
        <dbReference type="SAM" id="MobiDB-lite"/>
    </source>
</evidence>
<name>A0A078ARV1_STYLE</name>
<organism evidence="3 4">
    <name type="scientific">Stylonychia lemnae</name>
    <name type="common">Ciliate</name>
    <dbReference type="NCBI Taxonomy" id="5949"/>
    <lineage>
        <taxon>Eukaryota</taxon>
        <taxon>Sar</taxon>
        <taxon>Alveolata</taxon>
        <taxon>Ciliophora</taxon>
        <taxon>Intramacronucleata</taxon>
        <taxon>Spirotrichea</taxon>
        <taxon>Stichotrichia</taxon>
        <taxon>Sporadotrichida</taxon>
        <taxon>Oxytrichidae</taxon>
        <taxon>Stylonychinae</taxon>
        <taxon>Stylonychia</taxon>
    </lineage>
</organism>
<evidence type="ECO:0000313" key="4">
    <source>
        <dbReference type="Proteomes" id="UP000039865"/>
    </source>
</evidence>
<gene>
    <name evidence="3" type="primary">Contig14918.g15903</name>
    <name evidence="3" type="ORF">STYLEM_12656</name>
</gene>
<dbReference type="OrthoDB" id="49520at2759"/>
<dbReference type="InterPro" id="IPR013272">
    <property type="entry name" value="Vps72/YL1_C"/>
</dbReference>
<feature type="region of interest" description="Disordered" evidence="1">
    <location>
        <begin position="144"/>
        <end position="171"/>
    </location>
</feature>
<dbReference type="SMART" id="SM00993">
    <property type="entry name" value="YL1_C"/>
    <property type="match status" value="1"/>
</dbReference>
<dbReference type="GO" id="GO:0005634">
    <property type="term" value="C:nucleus"/>
    <property type="evidence" value="ECO:0007669"/>
    <property type="project" value="TreeGrafter"/>
</dbReference>
<dbReference type="AlphaFoldDB" id="A0A078ARV1"/>
<dbReference type="InParanoid" id="A0A078ARV1"/>
<dbReference type="Proteomes" id="UP000039865">
    <property type="component" value="Unassembled WGS sequence"/>
</dbReference>
<feature type="compositionally biased region" description="Acidic residues" evidence="1">
    <location>
        <begin position="153"/>
        <end position="163"/>
    </location>
</feature>
<protein>
    <submittedName>
        <fullName evidence="3">Vacuolar protein sorting-associated protein 72 homolog</fullName>
    </submittedName>
</protein>
<keyword evidence="4" id="KW-1185">Reference proteome</keyword>
<dbReference type="PANTHER" id="PTHR13275">
    <property type="entry name" value="YL-1 PROTEIN TRANSCRIPTION FACTOR-LIKE 1"/>
    <property type="match status" value="1"/>
</dbReference>